<reference evidence="3" key="1">
    <citation type="submission" date="2016-10" db="EMBL/GenBank/DDBJ databases">
        <authorList>
            <person name="Varghese N."/>
            <person name="Submissions S."/>
        </authorList>
    </citation>
    <scope>NUCLEOTIDE SEQUENCE [LARGE SCALE GENOMIC DNA]</scope>
    <source>
        <strain evidence="3">DSM 23317</strain>
    </source>
</reference>
<evidence type="ECO:0000313" key="2">
    <source>
        <dbReference type="EMBL" id="SDI38839.1"/>
    </source>
</evidence>
<dbReference type="OrthoDB" id="5615986at2"/>
<dbReference type="InterPro" id="IPR027396">
    <property type="entry name" value="DsrEFH-like"/>
</dbReference>
<dbReference type="SUPFAM" id="SSF75169">
    <property type="entry name" value="DsrEFH-like"/>
    <property type="match status" value="1"/>
</dbReference>
<accession>A0A1G8K677</accession>
<organism evidence="2 3">
    <name type="scientific">Ferrimonas sediminum</name>
    <dbReference type="NCBI Taxonomy" id="718193"/>
    <lineage>
        <taxon>Bacteria</taxon>
        <taxon>Pseudomonadati</taxon>
        <taxon>Pseudomonadota</taxon>
        <taxon>Gammaproteobacteria</taxon>
        <taxon>Alteromonadales</taxon>
        <taxon>Ferrimonadaceae</taxon>
        <taxon>Ferrimonas</taxon>
    </lineage>
</organism>
<dbReference type="Gene3D" id="3.40.1260.10">
    <property type="entry name" value="DsrEFH-like"/>
    <property type="match status" value="1"/>
</dbReference>
<dbReference type="RefSeq" id="WP_090360709.1">
    <property type="nucleotide sequence ID" value="NZ_FNEM01000001.1"/>
</dbReference>
<evidence type="ECO:0000313" key="3">
    <source>
        <dbReference type="Proteomes" id="UP000199527"/>
    </source>
</evidence>
<gene>
    <name evidence="2" type="ORF">SAMN04488540_101266</name>
</gene>
<dbReference type="EMBL" id="FNEM01000001">
    <property type="protein sequence ID" value="SDI38839.1"/>
    <property type="molecule type" value="Genomic_DNA"/>
</dbReference>
<dbReference type="Proteomes" id="UP000199527">
    <property type="component" value="Unassembled WGS sequence"/>
</dbReference>
<sequence>MKNFISMKTMLIAFSLAFTCLTTSAFAVPNDSVALGDLTEGKILFDINLSAPESLPLYLNVIKETYDGLEAQGVTPDFVIAFRGAAVSFVTYEAADAALETQIVTLAGLNGVRFEACAVATRLFGVDNGDILADINVVGNTFISAAGFGSSTKGYATIPIM</sequence>
<evidence type="ECO:0008006" key="4">
    <source>
        <dbReference type="Google" id="ProtNLM"/>
    </source>
</evidence>
<proteinExistence type="predicted"/>
<protein>
    <recommendedName>
        <fullName evidence="4">Intracellular sulfur oxidation protein, DsrE/DsrF family</fullName>
    </recommendedName>
</protein>
<evidence type="ECO:0000256" key="1">
    <source>
        <dbReference type="SAM" id="SignalP"/>
    </source>
</evidence>
<keyword evidence="3" id="KW-1185">Reference proteome</keyword>
<dbReference type="AlphaFoldDB" id="A0A1G8K677"/>
<feature type="signal peptide" evidence="1">
    <location>
        <begin position="1"/>
        <end position="27"/>
    </location>
</feature>
<feature type="chain" id="PRO_5011643918" description="Intracellular sulfur oxidation protein, DsrE/DsrF family" evidence="1">
    <location>
        <begin position="28"/>
        <end position="161"/>
    </location>
</feature>
<name>A0A1G8K677_9GAMM</name>
<keyword evidence="1" id="KW-0732">Signal</keyword>